<accession>A0ABP1RQ48</accession>
<feature type="region of interest" description="Disordered" evidence="2">
    <location>
        <begin position="205"/>
        <end position="235"/>
    </location>
</feature>
<dbReference type="InterPro" id="IPR001878">
    <property type="entry name" value="Znf_CCHC"/>
</dbReference>
<keyword evidence="1" id="KW-0479">Metal-binding</keyword>
<dbReference type="Proteomes" id="UP001642540">
    <property type="component" value="Unassembled WGS sequence"/>
</dbReference>
<dbReference type="InterPro" id="IPR005162">
    <property type="entry name" value="Retrotrans_gag_dom"/>
</dbReference>
<feature type="region of interest" description="Disordered" evidence="2">
    <location>
        <begin position="155"/>
        <end position="174"/>
    </location>
</feature>
<dbReference type="Gene3D" id="4.10.60.10">
    <property type="entry name" value="Zinc finger, CCHC-type"/>
    <property type="match status" value="1"/>
</dbReference>
<evidence type="ECO:0000256" key="1">
    <source>
        <dbReference type="PROSITE-ProRule" id="PRU00047"/>
    </source>
</evidence>
<organism evidence="4 5">
    <name type="scientific">Orchesella dallaii</name>
    <dbReference type="NCBI Taxonomy" id="48710"/>
    <lineage>
        <taxon>Eukaryota</taxon>
        <taxon>Metazoa</taxon>
        <taxon>Ecdysozoa</taxon>
        <taxon>Arthropoda</taxon>
        <taxon>Hexapoda</taxon>
        <taxon>Collembola</taxon>
        <taxon>Entomobryomorpha</taxon>
        <taxon>Entomobryoidea</taxon>
        <taxon>Orchesellidae</taxon>
        <taxon>Orchesellinae</taxon>
        <taxon>Orchesella</taxon>
    </lineage>
</organism>
<dbReference type="SMART" id="SM00343">
    <property type="entry name" value="ZnF_C2HC"/>
    <property type="match status" value="1"/>
</dbReference>
<dbReference type="SUPFAM" id="SSF57756">
    <property type="entry name" value="Retrovirus zinc finger-like domains"/>
    <property type="match status" value="1"/>
</dbReference>
<dbReference type="PROSITE" id="PS50158">
    <property type="entry name" value="ZF_CCHC"/>
    <property type="match status" value="1"/>
</dbReference>
<gene>
    <name evidence="4" type="ORF">ODALV1_LOCUS24796</name>
</gene>
<evidence type="ECO:0000256" key="2">
    <source>
        <dbReference type="SAM" id="MobiDB-lite"/>
    </source>
</evidence>
<dbReference type="Pfam" id="PF00098">
    <property type="entry name" value="zf-CCHC"/>
    <property type="match status" value="1"/>
</dbReference>
<evidence type="ECO:0000313" key="5">
    <source>
        <dbReference type="Proteomes" id="UP001642540"/>
    </source>
</evidence>
<reference evidence="4 5" key="1">
    <citation type="submission" date="2024-08" db="EMBL/GenBank/DDBJ databases">
        <authorList>
            <person name="Cucini C."/>
            <person name="Frati F."/>
        </authorList>
    </citation>
    <scope>NUCLEOTIDE SEQUENCE [LARGE SCALE GENOMIC DNA]</scope>
</reference>
<feature type="domain" description="CCHC-type" evidence="3">
    <location>
        <begin position="241"/>
        <end position="256"/>
    </location>
</feature>
<dbReference type="EMBL" id="CAXLJM020000094">
    <property type="protein sequence ID" value="CAL8132862.1"/>
    <property type="molecule type" value="Genomic_DNA"/>
</dbReference>
<keyword evidence="1" id="KW-0862">Zinc</keyword>
<dbReference type="Pfam" id="PF03732">
    <property type="entry name" value="Retrotrans_gag"/>
    <property type="match status" value="1"/>
</dbReference>
<evidence type="ECO:0000313" key="4">
    <source>
        <dbReference type="EMBL" id="CAL8132862.1"/>
    </source>
</evidence>
<name>A0ABP1RQ48_9HEXA</name>
<keyword evidence="1" id="KW-0863">Zinc-finger</keyword>
<dbReference type="InterPro" id="IPR036875">
    <property type="entry name" value="Znf_CCHC_sf"/>
</dbReference>
<proteinExistence type="predicted"/>
<keyword evidence="5" id="KW-1185">Reference proteome</keyword>
<protein>
    <recommendedName>
        <fullName evidence="3">CCHC-type domain-containing protein</fullName>
    </recommendedName>
</protein>
<evidence type="ECO:0000259" key="3">
    <source>
        <dbReference type="PROSITE" id="PS50158"/>
    </source>
</evidence>
<sequence>MQEVLPIVLEDEAAAWLRLETLDEPFRDWSDFRRRFRQVFQPMDYYEQLSYELTNRTQGPDEPLTTYLWNIIEFHQRLESPWSAQDIIRRVAKGLNPDYQTCIRDILRSNTLGELRTAALEAETALQRRRSYKPPSTESLEPACAYRPTQQELHTQQENVEYDRPRSSSAGESDFARKRISTMNSNQVPRPPTPKDRGVSFNLQRNQNIETDSQRAHSPRTNTRTPPTSPTFGNRRASVTCHRCKQLGHYANECSERDTPLIRQNPD</sequence>
<comment type="caution">
    <text evidence="4">The sequence shown here is derived from an EMBL/GenBank/DDBJ whole genome shotgun (WGS) entry which is preliminary data.</text>
</comment>